<organism evidence="2 3">
    <name type="scientific">Deinococcus piscis</name>
    <dbReference type="NCBI Taxonomy" id="394230"/>
    <lineage>
        <taxon>Bacteria</taxon>
        <taxon>Thermotogati</taxon>
        <taxon>Deinococcota</taxon>
        <taxon>Deinococci</taxon>
        <taxon>Deinococcales</taxon>
        <taxon>Deinococcaceae</taxon>
        <taxon>Deinococcus</taxon>
    </lineage>
</organism>
<feature type="chain" id="PRO_5045394587" description="PEP-CTERM sorting domain-containing protein" evidence="1">
    <location>
        <begin position="18"/>
        <end position="68"/>
    </location>
</feature>
<proteinExistence type="predicted"/>
<evidence type="ECO:0000313" key="2">
    <source>
        <dbReference type="EMBL" id="GHG03093.1"/>
    </source>
</evidence>
<gene>
    <name evidence="2" type="ORF">GCM10017783_14230</name>
</gene>
<evidence type="ECO:0000256" key="1">
    <source>
        <dbReference type="SAM" id="SignalP"/>
    </source>
</evidence>
<evidence type="ECO:0000313" key="3">
    <source>
        <dbReference type="Proteomes" id="UP000632154"/>
    </source>
</evidence>
<name>A0ABQ3K4S7_9DEIO</name>
<dbReference type="EMBL" id="BNAL01000016">
    <property type="protein sequence ID" value="GHG03093.1"/>
    <property type="molecule type" value="Genomic_DNA"/>
</dbReference>
<dbReference type="Proteomes" id="UP000632154">
    <property type="component" value="Unassembled WGS sequence"/>
</dbReference>
<keyword evidence="1" id="KW-0732">Signal</keyword>
<accession>A0ABQ3K4S7</accession>
<comment type="caution">
    <text evidence="2">The sequence shown here is derived from an EMBL/GenBank/DDBJ whole genome shotgun (WGS) entry which is preliminary data.</text>
</comment>
<sequence>MWSLLLGLCITSGPAQAAISQVNYTLTFDGVSDADGAFDPKAGPGFDTGPNNAIVRTNDLVEYTVALG</sequence>
<protein>
    <recommendedName>
        <fullName evidence="4">PEP-CTERM sorting domain-containing protein</fullName>
    </recommendedName>
</protein>
<feature type="signal peptide" evidence="1">
    <location>
        <begin position="1"/>
        <end position="17"/>
    </location>
</feature>
<keyword evidence="3" id="KW-1185">Reference proteome</keyword>
<reference evidence="3" key="1">
    <citation type="journal article" date="2019" name="Int. J. Syst. Evol. Microbiol.">
        <title>The Global Catalogue of Microorganisms (GCM) 10K type strain sequencing project: providing services to taxonomists for standard genome sequencing and annotation.</title>
        <authorList>
            <consortium name="The Broad Institute Genomics Platform"/>
            <consortium name="The Broad Institute Genome Sequencing Center for Infectious Disease"/>
            <person name="Wu L."/>
            <person name="Ma J."/>
        </authorList>
    </citation>
    <scope>NUCLEOTIDE SEQUENCE [LARGE SCALE GENOMIC DNA]</scope>
    <source>
        <strain evidence="3">CGMCC 1.18439</strain>
    </source>
</reference>
<evidence type="ECO:0008006" key="4">
    <source>
        <dbReference type="Google" id="ProtNLM"/>
    </source>
</evidence>